<comment type="caution">
    <text evidence="3">The sequence shown here is derived from an EMBL/GenBank/DDBJ whole genome shotgun (WGS) entry which is preliminary data.</text>
</comment>
<dbReference type="EMBL" id="CAJHNH020006013">
    <property type="protein sequence ID" value="CAG5133221.1"/>
    <property type="molecule type" value="Genomic_DNA"/>
</dbReference>
<evidence type="ECO:0000259" key="2">
    <source>
        <dbReference type="PROSITE" id="PS50195"/>
    </source>
</evidence>
<dbReference type="GO" id="GO:0035091">
    <property type="term" value="F:phosphatidylinositol binding"/>
    <property type="evidence" value="ECO:0007669"/>
    <property type="project" value="InterPro"/>
</dbReference>
<dbReference type="InterPro" id="IPR036871">
    <property type="entry name" value="PX_dom_sf"/>
</dbReference>
<keyword evidence="4" id="KW-1185">Reference proteome</keyword>
<dbReference type="AlphaFoldDB" id="A0A8S4A463"/>
<dbReference type="PROSITE" id="PS50195">
    <property type="entry name" value="PX"/>
    <property type="match status" value="1"/>
</dbReference>
<dbReference type="SUPFAM" id="SSF64268">
    <property type="entry name" value="PX domain"/>
    <property type="match status" value="1"/>
</dbReference>
<dbReference type="PANTHER" id="PTHR22775">
    <property type="entry name" value="SORTING NEXIN"/>
    <property type="match status" value="1"/>
</dbReference>
<dbReference type="Proteomes" id="UP000678393">
    <property type="component" value="Unassembled WGS sequence"/>
</dbReference>
<gene>
    <name evidence="3" type="ORF">CUNI_LOCUS18779</name>
</gene>
<feature type="region of interest" description="Disordered" evidence="1">
    <location>
        <begin position="28"/>
        <end position="47"/>
    </location>
</feature>
<protein>
    <recommendedName>
        <fullName evidence="2">PX domain-containing protein</fullName>
    </recommendedName>
</protein>
<evidence type="ECO:0000313" key="3">
    <source>
        <dbReference type="EMBL" id="CAG5133221.1"/>
    </source>
</evidence>
<dbReference type="Gene3D" id="3.30.1520.10">
    <property type="entry name" value="Phox-like domain"/>
    <property type="match status" value="1"/>
</dbReference>
<dbReference type="SMART" id="SM00312">
    <property type="entry name" value="PX"/>
    <property type="match status" value="1"/>
</dbReference>
<accession>A0A8S4A463</accession>
<dbReference type="PANTHER" id="PTHR22775:SF3">
    <property type="entry name" value="SORTING NEXIN-13"/>
    <property type="match status" value="1"/>
</dbReference>
<dbReference type="Pfam" id="PF00787">
    <property type="entry name" value="PX"/>
    <property type="match status" value="1"/>
</dbReference>
<evidence type="ECO:0000313" key="4">
    <source>
        <dbReference type="Proteomes" id="UP000678393"/>
    </source>
</evidence>
<organism evidence="3 4">
    <name type="scientific">Candidula unifasciata</name>
    <dbReference type="NCBI Taxonomy" id="100452"/>
    <lineage>
        <taxon>Eukaryota</taxon>
        <taxon>Metazoa</taxon>
        <taxon>Spiralia</taxon>
        <taxon>Lophotrochozoa</taxon>
        <taxon>Mollusca</taxon>
        <taxon>Gastropoda</taxon>
        <taxon>Heterobranchia</taxon>
        <taxon>Euthyneura</taxon>
        <taxon>Panpulmonata</taxon>
        <taxon>Eupulmonata</taxon>
        <taxon>Stylommatophora</taxon>
        <taxon>Helicina</taxon>
        <taxon>Helicoidea</taxon>
        <taxon>Geomitridae</taxon>
        <taxon>Candidula</taxon>
    </lineage>
</organism>
<dbReference type="InterPro" id="IPR001683">
    <property type="entry name" value="PX_dom"/>
</dbReference>
<dbReference type="OrthoDB" id="14911at2759"/>
<evidence type="ECO:0000256" key="1">
    <source>
        <dbReference type="SAM" id="MobiDB-lite"/>
    </source>
</evidence>
<sequence>MASGVSAATTDTTQDFLRSFSVIDVESDESDYDELTPIPETPGDHLDEDSIEYDTDGENNVCRFIPYKSLFAPPVPFSNQRDNCWIPGLPVTVAIVHYDRQAALKMLNPNLYTIEVTHGEYHWSIYRRYKHFRQLHDSLAIFRAKYSLPLPNKDYHQRRATIKKDLKGMKERQQHHKAVRLPLRPEALVSEDKIPQRMQQLQEYLQNLMTCKSYRNHPETLKFFEVSHVSFVSKTGKKSKEGLVKKCSGGRRISIQCCGCLQNLHFAGTWNK</sequence>
<reference evidence="3" key="1">
    <citation type="submission" date="2021-04" db="EMBL/GenBank/DDBJ databases">
        <authorList>
            <consortium name="Molecular Ecology Group"/>
        </authorList>
    </citation>
    <scope>NUCLEOTIDE SEQUENCE</scope>
</reference>
<feature type="domain" description="PX" evidence="2">
    <location>
        <begin position="90"/>
        <end position="231"/>
    </location>
</feature>
<feature type="non-terminal residue" evidence="3">
    <location>
        <position position="1"/>
    </location>
</feature>
<proteinExistence type="predicted"/>
<name>A0A8S4A463_9EUPU</name>